<dbReference type="EMBL" id="UYYG01000046">
    <property type="protein sequence ID" value="VDN52135.1"/>
    <property type="molecule type" value="Genomic_DNA"/>
</dbReference>
<dbReference type="AlphaFoldDB" id="A0A0N4UJW9"/>
<reference evidence="11" key="1">
    <citation type="submission" date="2017-02" db="UniProtKB">
        <authorList>
            <consortium name="WormBaseParasite"/>
        </authorList>
    </citation>
    <scope>IDENTIFICATION</scope>
</reference>
<dbReference type="OrthoDB" id="407221at2759"/>
<keyword evidence="3" id="KW-0689">Ribosomal protein</keyword>
<evidence type="ECO:0000256" key="6">
    <source>
        <dbReference type="ARBA" id="ARBA00035263"/>
    </source>
</evidence>
<keyword evidence="4" id="KW-0496">Mitochondrion</keyword>
<dbReference type="Proteomes" id="UP000038040">
    <property type="component" value="Unplaced"/>
</dbReference>
<evidence type="ECO:0000313" key="10">
    <source>
        <dbReference type="Proteomes" id="UP000274756"/>
    </source>
</evidence>
<dbReference type="PANTHER" id="PTHR12919:SF20">
    <property type="entry name" value="SMALL RIBOSOMAL SUBUNIT PROTEIN BS16M"/>
    <property type="match status" value="1"/>
</dbReference>
<comment type="similarity">
    <text evidence="2">Belongs to the bacterial ribosomal protein bS16 family.</text>
</comment>
<dbReference type="GO" id="GO:0032543">
    <property type="term" value="P:mitochondrial translation"/>
    <property type="evidence" value="ECO:0007669"/>
    <property type="project" value="TreeGrafter"/>
</dbReference>
<evidence type="ECO:0000313" key="9">
    <source>
        <dbReference type="Proteomes" id="UP000038040"/>
    </source>
</evidence>
<dbReference type="SUPFAM" id="SSF54565">
    <property type="entry name" value="Ribosomal protein S16"/>
    <property type="match status" value="1"/>
</dbReference>
<proteinExistence type="inferred from homology"/>
<dbReference type="Gene3D" id="3.30.1320.10">
    <property type="match status" value="1"/>
</dbReference>
<dbReference type="Pfam" id="PF00886">
    <property type="entry name" value="Ribosomal_S16"/>
    <property type="match status" value="1"/>
</dbReference>
<organism evidence="9 11">
    <name type="scientific">Dracunculus medinensis</name>
    <name type="common">Guinea worm</name>
    <dbReference type="NCBI Taxonomy" id="318479"/>
    <lineage>
        <taxon>Eukaryota</taxon>
        <taxon>Metazoa</taxon>
        <taxon>Ecdysozoa</taxon>
        <taxon>Nematoda</taxon>
        <taxon>Chromadorea</taxon>
        <taxon>Rhabditida</taxon>
        <taxon>Spirurina</taxon>
        <taxon>Dracunculoidea</taxon>
        <taxon>Dracunculidae</taxon>
        <taxon>Dracunculus</taxon>
    </lineage>
</organism>
<evidence type="ECO:0000313" key="8">
    <source>
        <dbReference type="EMBL" id="VDN52135.1"/>
    </source>
</evidence>
<evidence type="ECO:0000256" key="7">
    <source>
        <dbReference type="ARBA" id="ARBA00035438"/>
    </source>
</evidence>
<sequence>MRFAKSIGRPSIGFVLAGCRNRPFYLICVLPDRTLGRHYRGSAIEQVGCFDPLPNFRNEKLVALDIGRLKYWIGVRNANISVSVLELLGKLVGLSGLLPIHPKTYIRSQAYRKAALEAQS</sequence>
<dbReference type="Proteomes" id="UP000274756">
    <property type="component" value="Unassembled WGS sequence"/>
</dbReference>
<evidence type="ECO:0000256" key="3">
    <source>
        <dbReference type="ARBA" id="ARBA00022980"/>
    </source>
</evidence>
<evidence type="ECO:0000256" key="4">
    <source>
        <dbReference type="ARBA" id="ARBA00023128"/>
    </source>
</evidence>
<dbReference type="FunFam" id="3.30.1320.10:FF:000004">
    <property type="entry name" value="28S ribosomal protein S16, mitochondrial"/>
    <property type="match status" value="1"/>
</dbReference>
<name>A0A0N4UJW9_DRAME</name>
<dbReference type="WBParaSite" id="DME_0000798301-mRNA-1">
    <property type="protein sequence ID" value="DME_0000798301-mRNA-1"/>
    <property type="gene ID" value="DME_0000798301"/>
</dbReference>
<keyword evidence="10" id="KW-1185">Reference proteome</keyword>
<evidence type="ECO:0000256" key="5">
    <source>
        <dbReference type="ARBA" id="ARBA00023274"/>
    </source>
</evidence>
<dbReference type="PANTHER" id="PTHR12919">
    <property type="entry name" value="30S RIBOSOMAL PROTEIN S16"/>
    <property type="match status" value="1"/>
</dbReference>
<comment type="subcellular location">
    <subcellularLocation>
        <location evidence="1">Mitochondrion</location>
    </subcellularLocation>
</comment>
<gene>
    <name evidence="8" type="ORF">DME_LOCUS2108</name>
</gene>
<protein>
    <recommendedName>
        <fullName evidence="6">Small ribosomal subunit protein bS16m</fullName>
    </recommendedName>
    <alternativeName>
        <fullName evidence="7">28S ribosomal protein S16, mitochondrial</fullName>
    </alternativeName>
</protein>
<evidence type="ECO:0000313" key="11">
    <source>
        <dbReference type="WBParaSite" id="DME_0000798301-mRNA-1"/>
    </source>
</evidence>
<reference evidence="8 10" key="2">
    <citation type="submission" date="2018-11" db="EMBL/GenBank/DDBJ databases">
        <authorList>
            <consortium name="Pathogen Informatics"/>
        </authorList>
    </citation>
    <scope>NUCLEOTIDE SEQUENCE [LARGE SCALE GENOMIC DNA]</scope>
</reference>
<dbReference type="STRING" id="318479.A0A0N4UJW9"/>
<evidence type="ECO:0000256" key="2">
    <source>
        <dbReference type="ARBA" id="ARBA00006668"/>
    </source>
</evidence>
<accession>A0A0N4UJW9</accession>
<evidence type="ECO:0000256" key="1">
    <source>
        <dbReference type="ARBA" id="ARBA00004173"/>
    </source>
</evidence>
<dbReference type="InterPro" id="IPR023803">
    <property type="entry name" value="Ribosomal_bS16_dom_sf"/>
</dbReference>
<dbReference type="GO" id="GO:0005743">
    <property type="term" value="C:mitochondrial inner membrane"/>
    <property type="evidence" value="ECO:0007669"/>
    <property type="project" value="UniProtKB-ARBA"/>
</dbReference>
<dbReference type="InterPro" id="IPR000307">
    <property type="entry name" value="Ribosomal_bS16"/>
</dbReference>
<keyword evidence="5" id="KW-0687">Ribonucleoprotein</keyword>
<dbReference type="GO" id="GO:0003735">
    <property type="term" value="F:structural constituent of ribosome"/>
    <property type="evidence" value="ECO:0007669"/>
    <property type="project" value="InterPro"/>
</dbReference>
<dbReference type="GO" id="GO:0005763">
    <property type="term" value="C:mitochondrial small ribosomal subunit"/>
    <property type="evidence" value="ECO:0007669"/>
    <property type="project" value="TreeGrafter"/>
</dbReference>